<evidence type="ECO:0000256" key="12">
    <source>
        <dbReference type="HAMAP-Rule" id="MF_00188"/>
    </source>
</evidence>
<evidence type="ECO:0000256" key="2">
    <source>
        <dbReference type="ARBA" id="ARBA00009779"/>
    </source>
</evidence>
<feature type="transmembrane region" description="Helical" evidence="12">
    <location>
        <begin position="36"/>
        <end position="58"/>
    </location>
</feature>
<feature type="domain" description="Peptidase M48" evidence="13">
    <location>
        <begin position="80"/>
        <end position="288"/>
    </location>
</feature>
<protein>
    <recommendedName>
        <fullName evidence="12">Protease HtpX homolog</fullName>
        <ecNumber evidence="12">3.4.24.-</ecNumber>
    </recommendedName>
</protein>
<feature type="transmembrane region" description="Helical" evidence="12">
    <location>
        <begin position="163"/>
        <end position="183"/>
    </location>
</feature>
<keyword evidence="8 12" id="KW-0862">Zinc</keyword>
<feature type="transmembrane region" description="Helical" evidence="12">
    <location>
        <begin position="195"/>
        <end position="219"/>
    </location>
</feature>
<evidence type="ECO:0000313" key="14">
    <source>
        <dbReference type="EMBL" id="CDN89511.1"/>
    </source>
</evidence>
<keyword evidence="3 12" id="KW-1003">Cell membrane</keyword>
<evidence type="ECO:0000256" key="9">
    <source>
        <dbReference type="ARBA" id="ARBA00022989"/>
    </source>
</evidence>
<keyword evidence="11 12" id="KW-0472">Membrane</keyword>
<dbReference type="Proteomes" id="UP000028878">
    <property type="component" value="Unassembled WGS sequence"/>
</dbReference>
<evidence type="ECO:0000256" key="6">
    <source>
        <dbReference type="ARBA" id="ARBA00022723"/>
    </source>
</evidence>
<comment type="cofactor">
    <cofactor evidence="12">
        <name>Zn(2+)</name>
        <dbReference type="ChEBI" id="CHEBI:29105"/>
    </cofactor>
    <text evidence="12">Binds 1 zinc ion per subunit.</text>
</comment>
<evidence type="ECO:0000256" key="8">
    <source>
        <dbReference type="ARBA" id="ARBA00022833"/>
    </source>
</evidence>
<dbReference type="GO" id="GO:0008270">
    <property type="term" value="F:zinc ion binding"/>
    <property type="evidence" value="ECO:0007669"/>
    <property type="project" value="UniProtKB-UniRule"/>
</dbReference>
<dbReference type="InterPro" id="IPR001915">
    <property type="entry name" value="Peptidase_M48"/>
</dbReference>
<dbReference type="EC" id="3.4.24.-" evidence="12"/>
<evidence type="ECO:0000256" key="3">
    <source>
        <dbReference type="ARBA" id="ARBA00022475"/>
    </source>
</evidence>
<evidence type="ECO:0000259" key="13">
    <source>
        <dbReference type="Pfam" id="PF01435"/>
    </source>
</evidence>
<organism evidence="14 15">
    <name type="scientific">Hydrogenophaga intermedia</name>
    <dbReference type="NCBI Taxonomy" id="65786"/>
    <lineage>
        <taxon>Bacteria</taxon>
        <taxon>Pseudomonadati</taxon>
        <taxon>Pseudomonadota</taxon>
        <taxon>Betaproteobacteria</taxon>
        <taxon>Burkholderiales</taxon>
        <taxon>Comamonadaceae</taxon>
        <taxon>Hydrogenophaga</taxon>
    </lineage>
</organism>
<dbReference type="InterPro" id="IPR050083">
    <property type="entry name" value="HtpX_protease"/>
</dbReference>
<keyword evidence="15" id="KW-1185">Reference proteome</keyword>
<dbReference type="HAMAP" id="MF_00188">
    <property type="entry name" value="Pept_M48_protease_HtpX"/>
    <property type="match status" value="1"/>
</dbReference>
<accession>A0A1L1PY14</accession>
<gene>
    <name evidence="12 14" type="primary">htpX</name>
    <name evidence="14" type="ORF">BN948_03950</name>
</gene>
<keyword evidence="9 12" id="KW-1133">Transmembrane helix</keyword>
<dbReference type="EMBL" id="CCAE010000045">
    <property type="protein sequence ID" value="CDN89511.1"/>
    <property type="molecule type" value="Genomic_DNA"/>
</dbReference>
<feature type="binding site" evidence="12">
    <location>
        <position position="224"/>
    </location>
    <ligand>
        <name>Zn(2+)</name>
        <dbReference type="ChEBI" id="CHEBI:29105"/>
        <note>catalytic</note>
    </ligand>
</feature>
<feature type="binding site" evidence="12">
    <location>
        <position position="148"/>
    </location>
    <ligand>
        <name>Zn(2+)</name>
        <dbReference type="ChEBI" id="CHEBI:29105"/>
        <note>catalytic</note>
    </ligand>
</feature>
<keyword evidence="6 12" id="KW-0479">Metal-binding</keyword>
<name>A0A1L1PY14_HYDIT</name>
<dbReference type="PANTHER" id="PTHR43221">
    <property type="entry name" value="PROTEASE HTPX"/>
    <property type="match status" value="1"/>
</dbReference>
<evidence type="ECO:0000256" key="4">
    <source>
        <dbReference type="ARBA" id="ARBA00022670"/>
    </source>
</evidence>
<dbReference type="Gene3D" id="3.30.2010.10">
    <property type="entry name" value="Metalloproteases ('zincins'), catalytic domain"/>
    <property type="match status" value="1"/>
</dbReference>
<keyword evidence="5 12" id="KW-0812">Transmembrane</keyword>
<dbReference type="CDD" id="cd07335">
    <property type="entry name" value="M48B_HtpX_like"/>
    <property type="match status" value="1"/>
</dbReference>
<reference evidence="15" key="1">
    <citation type="submission" date="2014-02" db="EMBL/GenBank/DDBJ databases">
        <authorList>
            <person name="Gan H."/>
        </authorList>
    </citation>
    <scope>NUCLEOTIDE SEQUENCE [LARGE SCALE GENOMIC DNA]</scope>
    <source>
        <strain evidence="15">S1</strain>
    </source>
</reference>
<sequence>MKRILLFVLTNFAVMAVLLITTRILGVDRFLTANGLNMTALAGFSLVIGFGGAIISLLMSKPMAKFSTGARVINQPQTADEAWIVQTVQKFADKAGIGMPEVAIFEGAPNAFATGAFKNSALVAVSTGLLQNMTREEVEAVIGHEVAHVANGDMVTMTLIQGVMNTFVVFLSRVIGYAVDGFLRRGSDSNSGPGIGYMVTTIVMDIVLGFLAAIIVAWFSRQREFRADAGAAQLMGRKQPMINALARLGGLTPGELPKTMQALGITGGLGKLFSTHPPIEERIAALQAS</sequence>
<dbReference type="GO" id="GO:0006508">
    <property type="term" value="P:proteolysis"/>
    <property type="evidence" value="ECO:0007669"/>
    <property type="project" value="UniProtKB-KW"/>
</dbReference>
<dbReference type="GO" id="GO:0005886">
    <property type="term" value="C:plasma membrane"/>
    <property type="evidence" value="ECO:0007669"/>
    <property type="project" value="UniProtKB-SubCell"/>
</dbReference>
<feature type="active site" evidence="12">
    <location>
        <position position="145"/>
    </location>
</feature>
<dbReference type="NCBIfam" id="NF003965">
    <property type="entry name" value="PRK05457.1"/>
    <property type="match status" value="1"/>
</dbReference>
<dbReference type="AlphaFoldDB" id="A0A1L1PY14"/>
<evidence type="ECO:0000256" key="7">
    <source>
        <dbReference type="ARBA" id="ARBA00022801"/>
    </source>
</evidence>
<dbReference type="PANTHER" id="PTHR43221:SF1">
    <property type="entry name" value="PROTEASE HTPX"/>
    <property type="match status" value="1"/>
</dbReference>
<proteinExistence type="inferred from homology"/>
<evidence type="ECO:0000256" key="10">
    <source>
        <dbReference type="ARBA" id="ARBA00023049"/>
    </source>
</evidence>
<dbReference type="InterPro" id="IPR022919">
    <property type="entry name" value="Pept_M48_protease_HtpX"/>
</dbReference>
<keyword evidence="7 12" id="KW-0378">Hydrolase</keyword>
<evidence type="ECO:0000256" key="11">
    <source>
        <dbReference type="ARBA" id="ARBA00023136"/>
    </source>
</evidence>
<dbReference type="GO" id="GO:0004222">
    <property type="term" value="F:metalloendopeptidase activity"/>
    <property type="evidence" value="ECO:0007669"/>
    <property type="project" value="UniProtKB-UniRule"/>
</dbReference>
<dbReference type="Pfam" id="PF01435">
    <property type="entry name" value="Peptidase_M48"/>
    <property type="match status" value="1"/>
</dbReference>
<reference evidence="15" key="2">
    <citation type="submission" date="2014-11" db="EMBL/GenBank/DDBJ databases">
        <title>Draft genome sequence of Hydrogenophaga intermedia S1.</title>
        <authorList>
            <person name="Gan H.M."/>
            <person name="Chew T.H."/>
            <person name="Stolz A."/>
        </authorList>
    </citation>
    <scope>NUCLEOTIDE SEQUENCE [LARGE SCALE GENOMIC DNA]</scope>
    <source>
        <strain evidence="15">S1</strain>
    </source>
</reference>
<evidence type="ECO:0000256" key="5">
    <source>
        <dbReference type="ARBA" id="ARBA00022692"/>
    </source>
</evidence>
<feature type="binding site" evidence="12">
    <location>
        <position position="144"/>
    </location>
    <ligand>
        <name>Zn(2+)</name>
        <dbReference type="ChEBI" id="CHEBI:29105"/>
        <note>catalytic</note>
    </ligand>
</feature>
<dbReference type="RefSeq" id="WP_009519050.1">
    <property type="nucleotide sequence ID" value="NZ_CCAE010000045.1"/>
</dbReference>
<evidence type="ECO:0000313" key="15">
    <source>
        <dbReference type="Proteomes" id="UP000028878"/>
    </source>
</evidence>
<keyword evidence="10 12" id="KW-0482">Metalloprotease</keyword>
<evidence type="ECO:0000256" key="1">
    <source>
        <dbReference type="ARBA" id="ARBA00004651"/>
    </source>
</evidence>
<comment type="subcellular location">
    <subcellularLocation>
        <location evidence="1 12">Cell membrane</location>
        <topology evidence="1 12">Multi-pass membrane protein</topology>
    </subcellularLocation>
</comment>
<comment type="similarity">
    <text evidence="2 12">Belongs to the peptidase M48B family.</text>
</comment>
<keyword evidence="4 12" id="KW-0645">Protease</keyword>